<evidence type="ECO:0000256" key="3">
    <source>
        <dbReference type="ARBA" id="ARBA00022679"/>
    </source>
</evidence>
<dbReference type="PANTHER" id="PTHR43179">
    <property type="entry name" value="RHAMNOSYLTRANSFERASE WBBL"/>
    <property type="match status" value="1"/>
</dbReference>
<evidence type="ECO:0000259" key="4">
    <source>
        <dbReference type="Pfam" id="PF00535"/>
    </source>
</evidence>
<dbReference type="Pfam" id="PF00535">
    <property type="entry name" value="Glycos_transf_2"/>
    <property type="match status" value="1"/>
</dbReference>
<dbReference type="SUPFAM" id="SSF53448">
    <property type="entry name" value="Nucleotide-diphospho-sugar transferases"/>
    <property type="match status" value="1"/>
</dbReference>
<feature type="domain" description="Glycosyltransferase 2-like" evidence="4">
    <location>
        <begin position="7"/>
        <end position="141"/>
    </location>
</feature>
<dbReference type="InterPro" id="IPR029044">
    <property type="entry name" value="Nucleotide-diphossugar_trans"/>
</dbReference>
<gene>
    <name evidence="5" type="ORF">DYBT9623_03946</name>
</gene>
<keyword evidence="6" id="KW-1185">Reference proteome</keyword>
<protein>
    <recommendedName>
        <fullName evidence="4">Glycosyltransferase 2-like domain-containing protein</fullName>
    </recommendedName>
</protein>
<evidence type="ECO:0000313" key="5">
    <source>
        <dbReference type="EMBL" id="CAG5072006.1"/>
    </source>
</evidence>
<dbReference type="Gene3D" id="3.90.550.10">
    <property type="entry name" value="Spore Coat Polysaccharide Biosynthesis Protein SpsA, Chain A"/>
    <property type="match status" value="1"/>
</dbReference>
<dbReference type="PANTHER" id="PTHR43179:SF12">
    <property type="entry name" value="GALACTOFURANOSYLTRANSFERASE GLFT2"/>
    <property type="match status" value="1"/>
</dbReference>
<proteinExistence type="inferred from homology"/>
<accession>A0ABN7REE4</accession>
<sequence length="306" mass="35548">MDAIVFIIIVVYKRLELTVSCLMSLQEQTYKNCKIIVVDHCEQDNETFDYVKSNFPEIIIIKGTNDMWWTGATNFGIRHVVDSLNPDWNNDLILTLNNDLTVPPDYLEQIVNTYKQFPKNSMVGSVSLDGDQTGLIDFAGCIWNQVSTRIRSVYKPDTRYIQVMDFGHVDSDLLPGRGTLYPIQLVNEIGYYDEARFPHYASDYDYSYRAKLSGYKLIVATRAYLTSAVGETGVRFDKNATAAPTLRYFWKTQLSIKSPINIKTRYNWARKHARIPLVYFSIDSIRVIVSYLNYLRRYYKSRHDRI</sequence>
<dbReference type="EMBL" id="CAJRAU010000006">
    <property type="protein sequence ID" value="CAG5072006.1"/>
    <property type="molecule type" value="Genomic_DNA"/>
</dbReference>
<dbReference type="RefSeq" id="WP_215235247.1">
    <property type="nucleotide sequence ID" value="NZ_CAJRAU010000006.1"/>
</dbReference>
<dbReference type="Proteomes" id="UP000679725">
    <property type="component" value="Unassembled WGS sequence"/>
</dbReference>
<name>A0ABN7REE4_9BACT</name>
<comment type="similarity">
    <text evidence="1">Belongs to the glycosyltransferase 2 family.</text>
</comment>
<keyword evidence="3" id="KW-0808">Transferase</keyword>
<dbReference type="InterPro" id="IPR001173">
    <property type="entry name" value="Glyco_trans_2-like"/>
</dbReference>
<evidence type="ECO:0000256" key="1">
    <source>
        <dbReference type="ARBA" id="ARBA00006739"/>
    </source>
</evidence>
<comment type="caution">
    <text evidence="5">The sequence shown here is derived from an EMBL/GenBank/DDBJ whole genome shotgun (WGS) entry which is preliminary data.</text>
</comment>
<reference evidence="5 6" key="1">
    <citation type="submission" date="2021-04" db="EMBL/GenBank/DDBJ databases">
        <authorList>
            <person name="Rodrigo-Torres L."/>
            <person name="Arahal R. D."/>
            <person name="Lucena T."/>
        </authorList>
    </citation>
    <scope>NUCLEOTIDE SEQUENCE [LARGE SCALE GENOMIC DNA]</scope>
    <source>
        <strain evidence="5 6">CECT 9623</strain>
    </source>
</reference>
<keyword evidence="2" id="KW-0328">Glycosyltransferase</keyword>
<evidence type="ECO:0000256" key="2">
    <source>
        <dbReference type="ARBA" id="ARBA00022676"/>
    </source>
</evidence>
<organism evidence="5 6">
    <name type="scientific">Dyadobacter linearis</name>
    <dbReference type="NCBI Taxonomy" id="2823330"/>
    <lineage>
        <taxon>Bacteria</taxon>
        <taxon>Pseudomonadati</taxon>
        <taxon>Bacteroidota</taxon>
        <taxon>Cytophagia</taxon>
        <taxon>Cytophagales</taxon>
        <taxon>Spirosomataceae</taxon>
        <taxon>Dyadobacter</taxon>
    </lineage>
</organism>
<evidence type="ECO:0000313" key="6">
    <source>
        <dbReference type="Proteomes" id="UP000679725"/>
    </source>
</evidence>